<dbReference type="Pfam" id="PF00041">
    <property type="entry name" value="fn3"/>
    <property type="match status" value="1"/>
</dbReference>
<dbReference type="PANTHER" id="PTHR31490:SF88">
    <property type="entry name" value="BETA-XYLANASE"/>
    <property type="match status" value="1"/>
</dbReference>
<feature type="domain" description="Fibronectin type-III" evidence="13">
    <location>
        <begin position="324"/>
        <end position="415"/>
    </location>
</feature>
<dbReference type="PROSITE" id="PS51172">
    <property type="entry name" value="CBM3"/>
    <property type="match status" value="1"/>
</dbReference>
<evidence type="ECO:0000256" key="5">
    <source>
        <dbReference type="ARBA" id="ARBA00022651"/>
    </source>
</evidence>
<dbReference type="InterPro" id="IPR036966">
    <property type="entry name" value="CBM3_sf"/>
</dbReference>
<dbReference type="InterPro" id="IPR003961">
    <property type="entry name" value="FN3_dom"/>
</dbReference>
<dbReference type="Proteomes" id="UP000270678">
    <property type="component" value="Chromosome"/>
</dbReference>
<dbReference type="SUPFAM" id="SSF49265">
    <property type="entry name" value="Fibronectin type III"/>
    <property type="match status" value="1"/>
</dbReference>
<dbReference type="PROSITE" id="PS51760">
    <property type="entry name" value="GH10_2"/>
    <property type="match status" value="1"/>
</dbReference>
<dbReference type="GO" id="GO:0045493">
    <property type="term" value="P:xylan catabolic process"/>
    <property type="evidence" value="ECO:0007669"/>
    <property type="project" value="UniProtKB-UniPathway"/>
</dbReference>
<evidence type="ECO:0000256" key="1">
    <source>
        <dbReference type="ARBA" id="ARBA00000681"/>
    </source>
</evidence>
<dbReference type="KEGG" id="plut:EI981_27780"/>
<evidence type="ECO:0000256" key="4">
    <source>
        <dbReference type="ARBA" id="ARBA00012590"/>
    </source>
</evidence>
<sequence length="568" mass="60647">MLKSKWISLFVAIMMLSGLLLSAIAEKADASLASGSKFLGNVIGSSAPSNFTTYWNQVTPENATKWGSVESTRNTMNWSNADLIYNYAQTNKIPFKFHTLVWGSQEPGWIGSLSAADQKAEVTEWIKLAGQRYSTAEYVDVVNEPLHAKPSYRNAIGGDGTTGWDWVIWSFQQAREAFPNSKLLINDYGIISDPNAASQYLTIINLLKDRGLVDGIGIQCHYFNMDNVSVSTMNSVLNSLSATGLPIYVSELDMTGDDATQLSRYQTKFPVLWENPNVKGITLWGYIQGQTWASDTHLVTSSGAERPAMQWLKQYLGGGSTPVVPAAPTGLTATAGDAQVALSWAASSGATSYTVKQATTSGGPYTDVATNLTTTSYTKTGLTNGTTYYYVVTATNAAGTSGSSSQVSAIPSGGGGNGGGNLVVQYKAQNTNASSNTLAPNFVIKNNGTSAVSLSNLKIRYYFTKDGNQALNSYIDWAAVGNSNVSAAFGSTTGTNADTYLEISFGSGAGSIAPGATSGDIQTRIAKADWSNFNQSNDYSYDPTKTSFTDWNKVTIYQSGTLVWGIEP</sequence>
<keyword evidence="5" id="KW-0858">Xylan degradation</keyword>
<evidence type="ECO:0000256" key="9">
    <source>
        <dbReference type="ARBA" id="ARBA00023295"/>
    </source>
</evidence>
<dbReference type="CDD" id="cd00063">
    <property type="entry name" value="FN3"/>
    <property type="match status" value="1"/>
</dbReference>
<dbReference type="Pfam" id="PF00942">
    <property type="entry name" value="CBM_3"/>
    <property type="match status" value="1"/>
</dbReference>
<name>A0A3S9V5Q0_9BACL</name>
<proteinExistence type="inferred from homology"/>
<evidence type="ECO:0000256" key="10">
    <source>
        <dbReference type="ARBA" id="ARBA00023326"/>
    </source>
</evidence>
<dbReference type="InterPro" id="IPR031158">
    <property type="entry name" value="GH10_AS"/>
</dbReference>
<evidence type="ECO:0000256" key="12">
    <source>
        <dbReference type="SAM" id="SignalP"/>
    </source>
</evidence>
<dbReference type="Gene3D" id="2.60.40.10">
    <property type="entry name" value="Immunoglobulins"/>
    <property type="match status" value="1"/>
</dbReference>
<gene>
    <name evidence="16" type="ORF">EI981_27780</name>
</gene>
<organism evidence="16 17">
    <name type="scientific">Paenibacillus lutimineralis</name>
    <dbReference type="NCBI Taxonomy" id="2707005"/>
    <lineage>
        <taxon>Bacteria</taxon>
        <taxon>Bacillati</taxon>
        <taxon>Bacillota</taxon>
        <taxon>Bacilli</taxon>
        <taxon>Bacillales</taxon>
        <taxon>Paenibacillaceae</taxon>
        <taxon>Paenibacillus</taxon>
    </lineage>
</organism>
<evidence type="ECO:0000256" key="6">
    <source>
        <dbReference type="ARBA" id="ARBA00022729"/>
    </source>
</evidence>
<dbReference type="UniPathway" id="UPA00114"/>
<dbReference type="InterPro" id="IPR001000">
    <property type="entry name" value="GH10_dom"/>
</dbReference>
<comment type="catalytic activity">
    <reaction evidence="1">
        <text>Endohydrolysis of (1-&gt;4)-beta-D-xylosidic linkages in xylans.</text>
        <dbReference type="EC" id="3.2.1.8"/>
    </reaction>
</comment>
<dbReference type="SUPFAM" id="SSF51445">
    <property type="entry name" value="(Trans)glycosidases"/>
    <property type="match status" value="1"/>
</dbReference>
<dbReference type="PANTHER" id="PTHR31490">
    <property type="entry name" value="GLYCOSYL HYDROLASE"/>
    <property type="match status" value="1"/>
</dbReference>
<feature type="active site" description="Nucleophile" evidence="11">
    <location>
        <position position="251"/>
    </location>
</feature>
<dbReference type="OrthoDB" id="9809277at2"/>
<evidence type="ECO:0000259" key="14">
    <source>
        <dbReference type="PROSITE" id="PS51172"/>
    </source>
</evidence>
<dbReference type="GO" id="GO:0031176">
    <property type="term" value="F:endo-1,4-beta-xylanase activity"/>
    <property type="evidence" value="ECO:0007669"/>
    <property type="project" value="UniProtKB-EC"/>
</dbReference>
<keyword evidence="8" id="KW-0119">Carbohydrate metabolism</keyword>
<evidence type="ECO:0000256" key="3">
    <source>
        <dbReference type="ARBA" id="ARBA00007495"/>
    </source>
</evidence>
<evidence type="ECO:0000256" key="11">
    <source>
        <dbReference type="PROSITE-ProRule" id="PRU10061"/>
    </source>
</evidence>
<dbReference type="Gene3D" id="3.20.20.80">
    <property type="entry name" value="Glycosidases"/>
    <property type="match status" value="1"/>
</dbReference>
<evidence type="ECO:0000256" key="7">
    <source>
        <dbReference type="ARBA" id="ARBA00022801"/>
    </source>
</evidence>
<dbReference type="GO" id="GO:0030248">
    <property type="term" value="F:cellulose binding"/>
    <property type="evidence" value="ECO:0007669"/>
    <property type="project" value="InterPro"/>
</dbReference>
<dbReference type="SMART" id="SM00060">
    <property type="entry name" value="FN3"/>
    <property type="match status" value="1"/>
</dbReference>
<dbReference type="InterPro" id="IPR013783">
    <property type="entry name" value="Ig-like_fold"/>
</dbReference>
<dbReference type="InterPro" id="IPR001956">
    <property type="entry name" value="CBM3"/>
</dbReference>
<feature type="domain" description="CBM3" evidence="14">
    <location>
        <begin position="418"/>
        <end position="568"/>
    </location>
</feature>
<keyword evidence="17" id="KW-1185">Reference proteome</keyword>
<dbReference type="EC" id="3.2.1.8" evidence="4"/>
<feature type="domain" description="GH10" evidence="15">
    <location>
        <begin position="44"/>
        <end position="315"/>
    </location>
</feature>
<evidence type="ECO:0000313" key="16">
    <source>
        <dbReference type="EMBL" id="AZS17860.1"/>
    </source>
</evidence>
<dbReference type="InterPro" id="IPR044846">
    <property type="entry name" value="GH10"/>
</dbReference>
<evidence type="ECO:0000259" key="13">
    <source>
        <dbReference type="PROSITE" id="PS50853"/>
    </source>
</evidence>
<dbReference type="SUPFAM" id="SSF49384">
    <property type="entry name" value="Carbohydrate-binding domain"/>
    <property type="match status" value="1"/>
</dbReference>
<keyword evidence="10" id="KW-0624">Polysaccharide degradation</keyword>
<dbReference type="PROSITE" id="PS00591">
    <property type="entry name" value="GH10_1"/>
    <property type="match status" value="1"/>
</dbReference>
<reference evidence="17" key="1">
    <citation type="submission" date="2018-12" db="EMBL/GenBank/DDBJ databases">
        <title>Complete genome sequence of Paenibacillus sp. MBLB1234.</title>
        <authorList>
            <person name="Nam Y.-D."/>
            <person name="Kang J."/>
            <person name="Chung W.-H."/>
            <person name="Park Y.S."/>
        </authorList>
    </citation>
    <scope>NUCLEOTIDE SEQUENCE [LARGE SCALE GENOMIC DNA]</scope>
    <source>
        <strain evidence="17">MBLB1234</strain>
    </source>
</reference>
<comment type="pathway">
    <text evidence="2">Glycan degradation; xylan degradation.</text>
</comment>
<dbReference type="InterPro" id="IPR036116">
    <property type="entry name" value="FN3_sf"/>
</dbReference>
<dbReference type="InterPro" id="IPR008965">
    <property type="entry name" value="CBM2/CBM3_carb-bd_dom_sf"/>
</dbReference>
<keyword evidence="9" id="KW-0326">Glycosidase</keyword>
<keyword evidence="6 12" id="KW-0732">Signal</keyword>
<feature type="chain" id="PRO_5038479389" description="endo-1,4-beta-xylanase" evidence="12">
    <location>
        <begin position="23"/>
        <end position="568"/>
    </location>
</feature>
<evidence type="ECO:0000256" key="2">
    <source>
        <dbReference type="ARBA" id="ARBA00004851"/>
    </source>
</evidence>
<dbReference type="Gene3D" id="2.60.40.710">
    <property type="entry name" value="Endoglucanase-like"/>
    <property type="match status" value="1"/>
</dbReference>
<dbReference type="SMART" id="SM01067">
    <property type="entry name" value="CBM_3"/>
    <property type="match status" value="1"/>
</dbReference>
<dbReference type="AlphaFoldDB" id="A0A3S9V5Q0"/>
<evidence type="ECO:0000313" key="17">
    <source>
        <dbReference type="Proteomes" id="UP000270678"/>
    </source>
</evidence>
<keyword evidence="7 16" id="KW-0378">Hydrolase</keyword>
<evidence type="ECO:0000259" key="15">
    <source>
        <dbReference type="PROSITE" id="PS51760"/>
    </source>
</evidence>
<feature type="signal peptide" evidence="12">
    <location>
        <begin position="1"/>
        <end position="22"/>
    </location>
</feature>
<dbReference type="EMBL" id="CP034346">
    <property type="protein sequence ID" value="AZS17860.1"/>
    <property type="molecule type" value="Genomic_DNA"/>
</dbReference>
<dbReference type="Pfam" id="PF00331">
    <property type="entry name" value="Glyco_hydro_10"/>
    <property type="match status" value="1"/>
</dbReference>
<dbReference type="InterPro" id="IPR017853">
    <property type="entry name" value="GH"/>
</dbReference>
<accession>A0A3S9V5Q0</accession>
<protein>
    <recommendedName>
        <fullName evidence="4">endo-1,4-beta-xylanase</fullName>
        <ecNumber evidence="4">3.2.1.8</ecNumber>
    </recommendedName>
</protein>
<dbReference type="PROSITE" id="PS50853">
    <property type="entry name" value="FN3"/>
    <property type="match status" value="1"/>
</dbReference>
<dbReference type="SMART" id="SM00633">
    <property type="entry name" value="Glyco_10"/>
    <property type="match status" value="1"/>
</dbReference>
<comment type="similarity">
    <text evidence="3">Belongs to the glycosyl hydrolase 10 (cellulase F) family.</text>
</comment>
<evidence type="ECO:0000256" key="8">
    <source>
        <dbReference type="ARBA" id="ARBA00023277"/>
    </source>
</evidence>